<evidence type="ECO:0000313" key="7">
    <source>
        <dbReference type="EMBL" id="UZW76186.1"/>
    </source>
</evidence>
<sequence>MRSLIYLDISSSGHDSHSQDGIEEGQLPNWTITRTSSIQATEKLLENNTISICVVCINQNLIVKNRAQFEAVVNGFPSVEWLAISPSSLLKQSSVCQFIKNNFYDYHVFPLDYKRLNTSLGHAFGMANLIVSTVSEIKEQVTPPTMIGQSVQLKRVTALIAKIAPVDASVLITGESGTGKELVARAIHSYSGRADKPFVAINCGAIPENLIQSELFGHEKGAFTGANQKRIGRLEAANGGTLFLDEIGDLPFKLQVNLLRCLQEGIIERVGGGQKINLDLRVIAATNVDLEQAITEGLFREDLYYRINVFNIAMPPLRERGADAKLLAHHYLTKWSSNGANKPITFSKKSEQIITSYGWPGNIRELTNRVKRAVLLCDSSQITPEDLGFSEELDSSQQVMTLADAREEADKSVIAQSLACTDHNITAASKLLDISRLSLYRLMSKYALDSKQPNTH</sequence>
<dbReference type="InterPro" id="IPR025943">
    <property type="entry name" value="Sigma_54_int_dom_ATP-bd_2"/>
</dbReference>
<reference evidence="7" key="1">
    <citation type="submission" date="2022-07" db="EMBL/GenBank/DDBJ databases">
        <title>Alkalimarinus sp. nov., isolated from gut of a Alitta virens.</title>
        <authorList>
            <person name="Yang A.I."/>
            <person name="Shin N.-R."/>
        </authorList>
    </citation>
    <scope>NUCLEOTIDE SEQUENCE</scope>
    <source>
        <strain evidence="7">FA028</strain>
    </source>
</reference>
<dbReference type="Pfam" id="PF00158">
    <property type="entry name" value="Sigma54_activat"/>
    <property type="match status" value="1"/>
</dbReference>
<evidence type="ECO:0000256" key="1">
    <source>
        <dbReference type="ARBA" id="ARBA00022741"/>
    </source>
</evidence>
<dbReference type="InterPro" id="IPR025944">
    <property type="entry name" value="Sigma_54_int_dom_CS"/>
</dbReference>
<organism evidence="7 8">
    <name type="scientific">Alkalimarinus sediminis</name>
    <dbReference type="NCBI Taxonomy" id="1632866"/>
    <lineage>
        <taxon>Bacteria</taxon>
        <taxon>Pseudomonadati</taxon>
        <taxon>Pseudomonadota</taxon>
        <taxon>Gammaproteobacteria</taxon>
        <taxon>Alteromonadales</taxon>
        <taxon>Alteromonadaceae</taxon>
        <taxon>Alkalimarinus</taxon>
    </lineage>
</organism>
<dbReference type="InterPro" id="IPR027417">
    <property type="entry name" value="P-loop_NTPase"/>
</dbReference>
<dbReference type="InterPro" id="IPR025662">
    <property type="entry name" value="Sigma_54_int_dom_ATP-bd_1"/>
</dbReference>
<keyword evidence="1" id="KW-0547">Nucleotide-binding</keyword>
<dbReference type="GO" id="GO:0043565">
    <property type="term" value="F:sequence-specific DNA binding"/>
    <property type="evidence" value="ECO:0007669"/>
    <property type="project" value="InterPro"/>
</dbReference>
<gene>
    <name evidence="7" type="ORF">NNL22_06300</name>
</gene>
<dbReference type="PROSITE" id="PS00688">
    <property type="entry name" value="SIGMA54_INTERACT_3"/>
    <property type="match status" value="1"/>
</dbReference>
<dbReference type="EMBL" id="CP101527">
    <property type="protein sequence ID" value="UZW76186.1"/>
    <property type="molecule type" value="Genomic_DNA"/>
</dbReference>
<dbReference type="PROSITE" id="PS00676">
    <property type="entry name" value="SIGMA54_INTERACT_2"/>
    <property type="match status" value="1"/>
</dbReference>
<dbReference type="InterPro" id="IPR002197">
    <property type="entry name" value="HTH_Fis"/>
</dbReference>
<dbReference type="InterPro" id="IPR009057">
    <property type="entry name" value="Homeodomain-like_sf"/>
</dbReference>
<dbReference type="Pfam" id="PF02954">
    <property type="entry name" value="HTH_8"/>
    <property type="match status" value="1"/>
</dbReference>
<dbReference type="AlphaFoldDB" id="A0A9E8HNH8"/>
<dbReference type="Proteomes" id="UP001164472">
    <property type="component" value="Chromosome"/>
</dbReference>
<evidence type="ECO:0000256" key="2">
    <source>
        <dbReference type="ARBA" id="ARBA00022840"/>
    </source>
</evidence>
<keyword evidence="4" id="KW-0238">DNA-binding</keyword>
<dbReference type="PANTHER" id="PTHR32071">
    <property type="entry name" value="TRANSCRIPTIONAL REGULATORY PROTEIN"/>
    <property type="match status" value="1"/>
</dbReference>
<dbReference type="Pfam" id="PF20161">
    <property type="entry name" value="VpsR"/>
    <property type="match status" value="1"/>
</dbReference>
<keyword evidence="3" id="KW-0805">Transcription regulation</keyword>
<dbReference type="SUPFAM" id="SSF46689">
    <property type="entry name" value="Homeodomain-like"/>
    <property type="match status" value="1"/>
</dbReference>
<dbReference type="PROSITE" id="PS00675">
    <property type="entry name" value="SIGMA54_INTERACT_1"/>
    <property type="match status" value="1"/>
</dbReference>
<dbReference type="RefSeq" id="WP_251812002.1">
    <property type="nucleotide sequence ID" value="NZ_CP101527.1"/>
</dbReference>
<dbReference type="Gene3D" id="1.10.10.60">
    <property type="entry name" value="Homeodomain-like"/>
    <property type="match status" value="1"/>
</dbReference>
<evidence type="ECO:0000256" key="5">
    <source>
        <dbReference type="ARBA" id="ARBA00023163"/>
    </source>
</evidence>
<dbReference type="GO" id="GO:0006355">
    <property type="term" value="P:regulation of DNA-templated transcription"/>
    <property type="evidence" value="ECO:0007669"/>
    <property type="project" value="InterPro"/>
</dbReference>
<dbReference type="SUPFAM" id="SSF52540">
    <property type="entry name" value="P-loop containing nucleoside triphosphate hydrolases"/>
    <property type="match status" value="1"/>
</dbReference>
<protein>
    <submittedName>
        <fullName evidence="7">Sigma-54 dependent transcriptional regulator</fullName>
    </submittedName>
</protein>
<dbReference type="InterPro" id="IPR002078">
    <property type="entry name" value="Sigma_54_int"/>
</dbReference>
<dbReference type="Pfam" id="PF25601">
    <property type="entry name" value="AAA_lid_14"/>
    <property type="match status" value="1"/>
</dbReference>
<dbReference type="Gene3D" id="1.10.8.60">
    <property type="match status" value="1"/>
</dbReference>
<dbReference type="PANTHER" id="PTHR32071:SF120">
    <property type="entry name" value="TRANSCRIPTIONAL REGULATOR-RELATED"/>
    <property type="match status" value="1"/>
</dbReference>
<dbReference type="InterPro" id="IPR003593">
    <property type="entry name" value="AAA+_ATPase"/>
</dbReference>
<evidence type="ECO:0000313" key="8">
    <source>
        <dbReference type="Proteomes" id="UP001164472"/>
    </source>
</evidence>
<keyword evidence="2" id="KW-0067">ATP-binding</keyword>
<dbReference type="FunFam" id="3.40.50.300:FF:000006">
    <property type="entry name" value="DNA-binding transcriptional regulator NtrC"/>
    <property type="match status" value="1"/>
</dbReference>
<evidence type="ECO:0000259" key="6">
    <source>
        <dbReference type="PROSITE" id="PS50045"/>
    </source>
</evidence>
<dbReference type="PROSITE" id="PS50045">
    <property type="entry name" value="SIGMA54_INTERACT_4"/>
    <property type="match status" value="1"/>
</dbReference>
<dbReference type="KEGG" id="asem:NNL22_06300"/>
<dbReference type="SMART" id="SM00382">
    <property type="entry name" value="AAA"/>
    <property type="match status" value="1"/>
</dbReference>
<keyword evidence="8" id="KW-1185">Reference proteome</keyword>
<dbReference type="GO" id="GO:0005524">
    <property type="term" value="F:ATP binding"/>
    <property type="evidence" value="ECO:0007669"/>
    <property type="project" value="UniProtKB-KW"/>
</dbReference>
<dbReference type="CDD" id="cd00009">
    <property type="entry name" value="AAA"/>
    <property type="match status" value="1"/>
</dbReference>
<dbReference type="Gene3D" id="3.40.50.300">
    <property type="entry name" value="P-loop containing nucleotide triphosphate hydrolases"/>
    <property type="match status" value="1"/>
</dbReference>
<feature type="domain" description="Sigma-54 factor interaction" evidence="6">
    <location>
        <begin position="146"/>
        <end position="375"/>
    </location>
</feature>
<evidence type="ECO:0000256" key="3">
    <source>
        <dbReference type="ARBA" id="ARBA00023015"/>
    </source>
</evidence>
<dbReference type="InterPro" id="IPR045343">
    <property type="entry name" value="VpsR"/>
</dbReference>
<proteinExistence type="predicted"/>
<keyword evidence="5" id="KW-0804">Transcription</keyword>
<accession>A0A9E8HNH8</accession>
<name>A0A9E8HNH8_9ALTE</name>
<evidence type="ECO:0000256" key="4">
    <source>
        <dbReference type="ARBA" id="ARBA00023125"/>
    </source>
</evidence>
<dbReference type="InterPro" id="IPR058031">
    <property type="entry name" value="AAA_lid_NorR"/>
</dbReference>